<dbReference type="PROSITE" id="PS50011">
    <property type="entry name" value="PROTEIN_KINASE_DOM"/>
    <property type="match status" value="1"/>
</dbReference>
<sequence length="283" mass="32979">MPSKILIQHFENLLSEKIIKTKPLLGGDINEVCLLITSTRKLVVKINSDERFPGMFQAETEGLRELRKAKVFTIPQVLHYGSSNDEAFLLLEYIDSGKQIEDFWLVFGKQLALLHKQSKPYFGFENDNYIGSLPQCNHKHISPSEFYINQRLQPQFEMAINRGFSFRNLDDFYATIETEIPNEASSLVHGDLWNGNFIMDTRGYPCLIDPAVSYASREMDIAMMHLFGGFDPELFEIYNETFPLTENWRERLGIWQLYYLLVHLNLFGSSYYNSVTRILNQYR</sequence>
<organism evidence="4 5">
    <name type="scientific">Aquimarina rubra</name>
    <dbReference type="NCBI Taxonomy" id="1920033"/>
    <lineage>
        <taxon>Bacteria</taxon>
        <taxon>Pseudomonadati</taxon>
        <taxon>Bacteroidota</taxon>
        <taxon>Flavobacteriia</taxon>
        <taxon>Flavobacteriales</taxon>
        <taxon>Flavobacteriaceae</taxon>
        <taxon>Aquimarina</taxon>
    </lineage>
</organism>
<dbReference type="PANTHER" id="PTHR12149">
    <property type="entry name" value="FRUCTOSAMINE 3 KINASE-RELATED PROTEIN"/>
    <property type="match status" value="1"/>
</dbReference>
<evidence type="ECO:0000256" key="2">
    <source>
        <dbReference type="PIRNR" id="PIRNR006221"/>
    </source>
</evidence>
<dbReference type="Gene3D" id="3.30.200.20">
    <property type="entry name" value="Phosphorylase Kinase, domain 1"/>
    <property type="match status" value="1"/>
</dbReference>
<evidence type="ECO:0000256" key="1">
    <source>
        <dbReference type="ARBA" id="ARBA00009460"/>
    </source>
</evidence>
<gene>
    <name evidence="4" type="ORF">ACFSR1_16045</name>
</gene>
<dbReference type="Proteomes" id="UP001597319">
    <property type="component" value="Unassembled WGS sequence"/>
</dbReference>
<protein>
    <submittedName>
        <fullName evidence="4">Fructosamine kinase family protein</fullName>
    </submittedName>
</protein>
<dbReference type="InterPro" id="IPR011009">
    <property type="entry name" value="Kinase-like_dom_sf"/>
</dbReference>
<evidence type="ECO:0000313" key="5">
    <source>
        <dbReference type="Proteomes" id="UP001597319"/>
    </source>
</evidence>
<comment type="caution">
    <text evidence="4">The sequence shown here is derived from an EMBL/GenBank/DDBJ whole genome shotgun (WGS) entry which is preliminary data.</text>
</comment>
<dbReference type="InterPro" id="IPR016477">
    <property type="entry name" value="Fructo-/Ketosamine-3-kinase"/>
</dbReference>
<dbReference type="InterPro" id="IPR000719">
    <property type="entry name" value="Prot_kinase_dom"/>
</dbReference>
<proteinExistence type="inferred from homology"/>
<dbReference type="RefSeq" id="WP_378294035.1">
    <property type="nucleotide sequence ID" value="NZ_JBHULE010000019.1"/>
</dbReference>
<keyword evidence="2" id="KW-0808">Transferase</keyword>
<feature type="domain" description="Protein kinase" evidence="3">
    <location>
        <begin position="18"/>
        <end position="283"/>
    </location>
</feature>
<keyword evidence="5" id="KW-1185">Reference proteome</keyword>
<evidence type="ECO:0000259" key="3">
    <source>
        <dbReference type="PROSITE" id="PS50011"/>
    </source>
</evidence>
<reference evidence="5" key="1">
    <citation type="journal article" date="2019" name="Int. J. Syst. Evol. Microbiol.">
        <title>The Global Catalogue of Microorganisms (GCM) 10K type strain sequencing project: providing services to taxonomists for standard genome sequencing and annotation.</title>
        <authorList>
            <consortium name="The Broad Institute Genomics Platform"/>
            <consortium name="The Broad Institute Genome Sequencing Center for Infectious Disease"/>
            <person name="Wu L."/>
            <person name="Ma J."/>
        </authorList>
    </citation>
    <scope>NUCLEOTIDE SEQUENCE [LARGE SCALE GENOMIC DNA]</scope>
    <source>
        <strain evidence="5">KCTC 52274</strain>
    </source>
</reference>
<keyword evidence="2 4" id="KW-0418">Kinase</keyword>
<dbReference type="Gene3D" id="3.90.1200.10">
    <property type="match status" value="1"/>
</dbReference>
<evidence type="ECO:0000313" key="4">
    <source>
        <dbReference type="EMBL" id="MFD2564192.1"/>
    </source>
</evidence>
<dbReference type="EMBL" id="JBHULE010000019">
    <property type="protein sequence ID" value="MFD2564192.1"/>
    <property type="molecule type" value="Genomic_DNA"/>
</dbReference>
<dbReference type="GO" id="GO:0016301">
    <property type="term" value="F:kinase activity"/>
    <property type="evidence" value="ECO:0007669"/>
    <property type="project" value="UniProtKB-KW"/>
</dbReference>
<name>A0ABW5LH56_9FLAO</name>
<dbReference type="SUPFAM" id="SSF56112">
    <property type="entry name" value="Protein kinase-like (PK-like)"/>
    <property type="match status" value="1"/>
</dbReference>
<accession>A0ABW5LH56</accession>
<comment type="similarity">
    <text evidence="1 2">Belongs to the fructosamine kinase family.</text>
</comment>
<dbReference type="PANTHER" id="PTHR12149:SF8">
    <property type="entry name" value="PROTEIN-RIBULOSAMINE 3-KINASE"/>
    <property type="match status" value="1"/>
</dbReference>
<dbReference type="PIRSF" id="PIRSF006221">
    <property type="entry name" value="Ketosamine-3-kinase"/>
    <property type="match status" value="1"/>
</dbReference>
<dbReference type="Pfam" id="PF03881">
    <property type="entry name" value="Fructosamin_kin"/>
    <property type="match status" value="1"/>
</dbReference>